<gene>
    <name evidence="4" type="ORF">DFH08DRAFT_705344</name>
</gene>
<dbReference type="InterPro" id="IPR000639">
    <property type="entry name" value="Epox_hydrolase-like"/>
</dbReference>
<dbReference type="Proteomes" id="UP001218218">
    <property type="component" value="Unassembled WGS sequence"/>
</dbReference>
<feature type="compositionally biased region" description="Low complexity" evidence="2">
    <location>
        <begin position="12"/>
        <end position="23"/>
    </location>
</feature>
<dbReference type="AlphaFoldDB" id="A0AAD7ELK6"/>
<dbReference type="Pfam" id="PF12697">
    <property type="entry name" value="Abhydrolase_6"/>
    <property type="match status" value="1"/>
</dbReference>
<feature type="region of interest" description="Disordered" evidence="2">
    <location>
        <begin position="1"/>
        <end position="23"/>
    </location>
</feature>
<dbReference type="SUPFAM" id="SSF53474">
    <property type="entry name" value="alpha/beta-Hydrolases"/>
    <property type="match status" value="1"/>
</dbReference>
<evidence type="ECO:0000256" key="2">
    <source>
        <dbReference type="SAM" id="MobiDB-lite"/>
    </source>
</evidence>
<protein>
    <submittedName>
        <fullName evidence="4">Alpha/Beta hydrolase protein</fullName>
    </submittedName>
</protein>
<dbReference type="InterPro" id="IPR000073">
    <property type="entry name" value="AB_hydrolase_1"/>
</dbReference>
<dbReference type="PANTHER" id="PTHR43798:SF31">
    <property type="entry name" value="AB HYDROLASE SUPERFAMILY PROTEIN YCLE"/>
    <property type="match status" value="1"/>
</dbReference>
<dbReference type="Gene3D" id="3.40.50.1820">
    <property type="entry name" value="alpha/beta hydrolase"/>
    <property type="match status" value="1"/>
</dbReference>
<feature type="domain" description="AB hydrolase-1" evidence="3">
    <location>
        <begin position="30"/>
        <end position="279"/>
    </location>
</feature>
<proteinExistence type="predicted"/>
<accession>A0AAD7ELK6</accession>
<keyword evidence="1 4" id="KW-0378">Hydrolase</keyword>
<dbReference type="InterPro" id="IPR029058">
    <property type="entry name" value="AB_hydrolase_fold"/>
</dbReference>
<evidence type="ECO:0000256" key="1">
    <source>
        <dbReference type="ARBA" id="ARBA00022801"/>
    </source>
</evidence>
<dbReference type="GO" id="GO:0016020">
    <property type="term" value="C:membrane"/>
    <property type="evidence" value="ECO:0007669"/>
    <property type="project" value="TreeGrafter"/>
</dbReference>
<keyword evidence="5" id="KW-1185">Reference proteome</keyword>
<reference evidence="4" key="1">
    <citation type="submission" date="2023-03" db="EMBL/GenBank/DDBJ databases">
        <title>Massive genome expansion in bonnet fungi (Mycena s.s.) driven by repeated elements and novel gene families across ecological guilds.</title>
        <authorList>
            <consortium name="Lawrence Berkeley National Laboratory"/>
            <person name="Harder C.B."/>
            <person name="Miyauchi S."/>
            <person name="Viragh M."/>
            <person name="Kuo A."/>
            <person name="Thoen E."/>
            <person name="Andreopoulos B."/>
            <person name="Lu D."/>
            <person name="Skrede I."/>
            <person name="Drula E."/>
            <person name="Henrissat B."/>
            <person name="Morin E."/>
            <person name="Kohler A."/>
            <person name="Barry K."/>
            <person name="LaButti K."/>
            <person name="Morin E."/>
            <person name="Salamov A."/>
            <person name="Lipzen A."/>
            <person name="Mereny Z."/>
            <person name="Hegedus B."/>
            <person name="Baldrian P."/>
            <person name="Stursova M."/>
            <person name="Weitz H."/>
            <person name="Taylor A."/>
            <person name="Grigoriev I.V."/>
            <person name="Nagy L.G."/>
            <person name="Martin F."/>
            <person name="Kauserud H."/>
        </authorList>
    </citation>
    <scope>NUCLEOTIDE SEQUENCE</scope>
    <source>
        <strain evidence="4">CBHHK002</strain>
    </source>
</reference>
<evidence type="ECO:0000313" key="4">
    <source>
        <dbReference type="EMBL" id="KAJ7337472.1"/>
    </source>
</evidence>
<sequence>MQSHTIPTAPDTTLHVLTSTPPTPTSTPTLLFVHFWGGSPRTFSALAARLSSDFPLILPALRGWGASASTGPADSALYKIADSADDLAAVIAHLRREDAALFQHGLVLLGHSMGAKIAQLLAARGDLSGLLKGLVLVGPAPLGRLELPAEMRSQQITAYASRESAEGALRHVLLGSDVGADEVRLLVDDCVSGGAHAKAAWPQYGMQEDYEGFLTAPAQDSKLTIPVAVVVGALDKVETPEKVEERVVRVLKTAGAAVTLTVLDGVGHLVPVEAPGRLEEVIRSFSATL</sequence>
<dbReference type="PANTHER" id="PTHR43798">
    <property type="entry name" value="MONOACYLGLYCEROL LIPASE"/>
    <property type="match status" value="1"/>
</dbReference>
<dbReference type="InterPro" id="IPR050266">
    <property type="entry name" value="AB_hydrolase_sf"/>
</dbReference>
<dbReference type="PRINTS" id="PR00412">
    <property type="entry name" value="EPOXHYDRLASE"/>
</dbReference>
<dbReference type="GO" id="GO:0016787">
    <property type="term" value="F:hydrolase activity"/>
    <property type="evidence" value="ECO:0007669"/>
    <property type="project" value="UniProtKB-KW"/>
</dbReference>
<dbReference type="EMBL" id="JARIHO010000029">
    <property type="protein sequence ID" value="KAJ7337472.1"/>
    <property type="molecule type" value="Genomic_DNA"/>
</dbReference>
<evidence type="ECO:0000313" key="5">
    <source>
        <dbReference type="Proteomes" id="UP001218218"/>
    </source>
</evidence>
<comment type="caution">
    <text evidence="4">The sequence shown here is derived from an EMBL/GenBank/DDBJ whole genome shotgun (WGS) entry which is preliminary data.</text>
</comment>
<evidence type="ECO:0000259" key="3">
    <source>
        <dbReference type="Pfam" id="PF12697"/>
    </source>
</evidence>
<organism evidence="4 5">
    <name type="scientific">Mycena albidolilacea</name>
    <dbReference type="NCBI Taxonomy" id="1033008"/>
    <lineage>
        <taxon>Eukaryota</taxon>
        <taxon>Fungi</taxon>
        <taxon>Dikarya</taxon>
        <taxon>Basidiomycota</taxon>
        <taxon>Agaricomycotina</taxon>
        <taxon>Agaricomycetes</taxon>
        <taxon>Agaricomycetidae</taxon>
        <taxon>Agaricales</taxon>
        <taxon>Marasmiineae</taxon>
        <taxon>Mycenaceae</taxon>
        <taxon>Mycena</taxon>
    </lineage>
</organism>
<name>A0AAD7ELK6_9AGAR</name>